<evidence type="ECO:0008006" key="3">
    <source>
        <dbReference type="Google" id="ProtNLM"/>
    </source>
</evidence>
<dbReference type="Pfam" id="PF12021">
    <property type="entry name" value="DUF3509"/>
    <property type="match status" value="1"/>
</dbReference>
<proteinExistence type="predicted"/>
<sequence>MQAITDYFCQQFSDYSVELQHRPDGGVLLNLQNEQGEQVMSRVINNEELRNSVLLNNFVERIRRDLITACGPLEEQDVDWFKKRIELQTFIPDCPRHRQRKIVVAGARLRAQAGL</sequence>
<evidence type="ECO:0000313" key="2">
    <source>
        <dbReference type="Proteomes" id="UP000242957"/>
    </source>
</evidence>
<reference evidence="2" key="1">
    <citation type="submission" date="2016-10" db="EMBL/GenBank/DDBJ databases">
        <authorList>
            <person name="Varghese N."/>
            <person name="Submissions S."/>
        </authorList>
    </citation>
    <scope>NUCLEOTIDE SEQUENCE [LARGE SCALE GENOMIC DNA]</scope>
    <source>
        <strain evidence="2">JCM 21621</strain>
    </source>
</reference>
<gene>
    <name evidence="1" type="ORF">SAMN05216193_10446</name>
</gene>
<dbReference type="Proteomes" id="UP000242957">
    <property type="component" value="Unassembled WGS sequence"/>
</dbReference>
<accession>A0A1H0CW69</accession>
<dbReference type="STRING" id="198616.SAMN05216193_10446"/>
<protein>
    <recommendedName>
        <fullName evidence="3">DUF3509 domain-containing protein</fullName>
    </recommendedName>
</protein>
<organism evidence="1 2">
    <name type="scientific">Pseudomonas jinjuensis</name>
    <dbReference type="NCBI Taxonomy" id="198616"/>
    <lineage>
        <taxon>Bacteria</taxon>
        <taxon>Pseudomonadati</taxon>
        <taxon>Pseudomonadota</taxon>
        <taxon>Gammaproteobacteria</taxon>
        <taxon>Pseudomonadales</taxon>
        <taxon>Pseudomonadaceae</taxon>
        <taxon>Pseudomonas</taxon>
    </lineage>
</organism>
<dbReference type="AlphaFoldDB" id="A0A1H0CW69"/>
<dbReference type="OrthoDB" id="6896709at2"/>
<keyword evidence="2" id="KW-1185">Reference proteome</keyword>
<dbReference type="EMBL" id="FNIJ01000004">
    <property type="protein sequence ID" value="SDN62150.1"/>
    <property type="molecule type" value="Genomic_DNA"/>
</dbReference>
<evidence type="ECO:0000313" key="1">
    <source>
        <dbReference type="EMBL" id="SDN62150.1"/>
    </source>
</evidence>
<name>A0A1H0CW69_9PSED</name>
<dbReference type="InterPro" id="IPR021898">
    <property type="entry name" value="DUF3509"/>
</dbReference>